<dbReference type="Gene3D" id="3.90.740.10">
    <property type="entry name" value="Valyl/Leucyl/Isoleucyl-tRNA synthetase, editing domain"/>
    <property type="match status" value="1"/>
</dbReference>
<dbReference type="GO" id="GO:0032543">
    <property type="term" value="P:mitochondrial translation"/>
    <property type="evidence" value="ECO:0007669"/>
    <property type="project" value="TreeGrafter"/>
</dbReference>
<comment type="caution">
    <text evidence="10">The sequence shown here is derived from an EMBL/GenBank/DDBJ whole genome shotgun (WGS) entry which is preliminary data.</text>
</comment>
<evidence type="ECO:0000256" key="5">
    <source>
        <dbReference type="ARBA" id="ARBA00022917"/>
    </source>
</evidence>
<dbReference type="InterPro" id="IPR014729">
    <property type="entry name" value="Rossmann-like_a/b/a_fold"/>
</dbReference>
<feature type="domain" description="Methionyl/Valyl/Leucyl/Isoleucyl-tRNA synthetase anticodon-binding" evidence="9">
    <location>
        <begin position="691"/>
        <end position="784"/>
    </location>
</feature>
<dbReference type="GO" id="GO:0005524">
    <property type="term" value="F:ATP binding"/>
    <property type="evidence" value="ECO:0007669"/>
    <property type="project" value="UniProtKB-KW"/>
</dbReference>
<dbReference type="SUPFAM" id="SSF47323">
    <property type="entry name" value="Anticodon-binding domain of a subclass of class I aminoacyl-tRNA synthetases"/>
    <property type="match status" value="1"/>
</dbReference>
<accession>L8X2C2</accession>
<keyword evidence="3" id="KW-0547">Nucleotide-binding</keyword>
<dbReference type="SUPFAM" id="SSF50677">
    <property type="entry name" value="ValRS/IleRS/LeuRS editing domain"/>
    <property type="match status" value="1"/>
</dbReference>
<dbReference type="InterPro" id="IPR002300">
    <property type="entry name" value="aa-tRNA-synth_Ia"/>
</dbReference>
<keyword evidence="11" id="KW-1185">Reference proteome</keyword>
<keyword evidence="6 10" id="KW-0030">Aminoacyl-tRNA synthetase</keyword>
<evidence type="ECO:0000256" key="6">
    <source>
        <dbReference type="ARBA" id="ARBA00023146"/>
    </source>
</evidence>
<dbReference type="GO" id="GO:0005739">
    <property type="term" value="C:mitochondrion"/>
    <property type="evidence" value="ECO:0007669"/>
    <property type="project" value="TreeGrafter"/>
</dbReference>
<dbReference type="EMBL" id="AFRT01000339">
    <property type="protein sequence ID" value="ELU44360.1"/>
    <property type="molecule type" value="Genomic_DNA"/>
</dbReference>
<dbReference type="InterPro" id="IPR009080">
    <property type="entry name" value="tRNAsynth_Ia_anticodon-bd"/>
</dbReference>
<name>L8X2C2_THACA</name>
<dbReference type="PRINTS" id="PR00984">
    <property type="entry name" value="TRNASYNTHILE"/>
</dbReference>
<reference evidence="10 11" key="1">
    <citation type="journal article" date="2013" name="Nat. Commun.">
        <title>The evolution and pathogenic mechanisms of the rice sheath blight pathogen.</title>
        <authorList>
            <person name="Zheng A."/>
            <person name="Lin R."/>
            <person name="Xu L."/>
            <person name="Qin P."/>
            <person name="Tang C."/>
            <person name="Ai P."/>
            <person name="Zhang D."/>
            <person name="Liu Y."/>
            <person name="Sun Z."/>
            <person name="Feng H."/>
            <person name="Wang Y."/>
            <person name="Chen Y."/>
            <person name="Liang X."/>
            <person name="Fu R."/>
            <person name="Li Q."/>
            <person name="Zhang J."/>
            <person name="Yu X."/>
            <person name="Xie Z."/>
            <person name="Ding L."/>
            <person name="Guan P."/>
            <person name="Tang J."/>
            <person name="Liang Y."/>
            <person name="Wang S."/>
            <person name="Deng Q."/>
            <person name="Li S."/>
            <person name="Zhu J."/>
            <person name="Wang L."/>
            <person name="Liu H."/>
            <person name="Li P."/>
        </authorList>
    </citation>
    <scope>NUCLEOTIDE SEQUENCE [LARGE SCALE GENOMIC DNA]</scope>
    <source>
        <strain evidence="11">AG-1 IA</strain>
    </source>
</reference>
<proteinExistence type="predicted"/>
<dbReference type="PANTHER" id="PTHR42765:SF1">
    <property type="entry name" value="ISOLEUCINE--TRNA LIGASE, MITOCHONDRIAL"/>
    <property type="match status" value="1"/>
</dbReference>
<dbReference type="PANTHER" id="PTHR42765">
    <property type="entry name" value="SOLEUCYL-TRNA SYNTHETASE"/>
    <property type="match status" value="1"/>
</dbReference>
<keyword evidence="2" id="KW-0436">Ligase</keyword>
<protein>
    <recommendedName>
        <fullName evidence="1">isoleucine--tRNA ligase</fullName>
        <ecNumber evidence="1">6.1.1.5</ecNumber>
    </recommendedName>
    <alternativeName>
        <fullName evidence="7">Isoleucyl-tRNA synthetase</fullName>
    </alternativeName>
</protein>
<evidence type="ECO:0000256" key="3">
    <source>
        <dbReference type="ARBA" id="ARBA00022741"/>
    </source>
</evidence>
<dbReference type="OrthoDB" id="10264412at2759"/>
<dbReference type="Proteomes" id="UP000011668">
    <property type="component" value="Unassembled WGS sequence"/>
</dbReference>
<dbReference type="Gene3D" id="1.10.730.20">
    <property type="match status" value="2"/>
</dbReference>
<dbReference type="GO" id="GO:0004822">
    <property type="term" value="F:isoleucine-tRNA ligase activity"/>
    <property type="evidence" value="ECO:0007669"/>
    <property type="project" value="UniProtKB-EC"/>
</dbReference>
<dbReference type="HOGENOM" id="CLU_001493_7_2_1"/>
<feature type="domain" description="Aminoacyl-tRNA synthetase class Ia" evidence="8">
    <location>
        <begin position="111"/>
        <end position="646"/>
    </location>
</feature>
<evidence type="ECO:0000256" key="7">
    <source>
        <dbReference type="ARBA" id="ARBA00032665"/>
    </source>
</evidence>
<evidence type="ECO:0000313" key="10">
    <source>
        <dbReference type="EMBL" id="ELU44360.1"/>
    </source>
</evidence>
<dbReference type="GO" id="GO:0002161">
    <property type="term" value="F:aminoacyl-tRNA deacylase activity"/>
    <property type="evidence" value="ECO:0007669"/>
    <property type="project" value="InterPro"/>
</dbReference>
<keyword evidence="5" id="KW-0648">Protein biosynthesis</keyword>
<dbReference type="GO" id="GO:0000049">
    <property type="term" value="F:tRNA binding"/>
    <property type="evidence" value="ECO:0007669"/>
    <property type="project" value="InterPro"/>
</dbReference>
<evidence type="ECO:0000256" key="4">
    <source>
        <dbReference type="ARBA" id="ARBA00022840"/>
    </source>
</evidence>
<dbReference type="CDD" id="cd07960">
    <property type="entry name" value="Anticodon_Ia_Ile_BEm"/>
    <property type="match status" value="1"/>
</dbReference>
<organism evidence="10 11">
    <name type="scientific">Thanatephorus cucumeris (strain AG1-IA)</name>
    <name type="common">Rice sheath blight fungus</name>
    <name type="synonym">Rhizoctonia solani</name>
    <dbReference type="NCBI Taxonomy" id="983506"/>
    <lineage>
        <taxon>Eukaryota</taxon>
        <taxon>Fungi</taxon>
        <taxon>Dikarya</taxon>
        <taxon>Basidiomycota</taxon>
        <taxon>Agaricomycotina</taxon>
        <taxon>Agaricomycetes</taxon>
        <taxon>Cantharellales</taxon>
        <taxon>Ceratobasidiaceae</taxon>
        <taxon>Rhizoctonia</taxon>
        <taxon>Rhizoctonia solani AG-1</taxon>
    </lineage>
</organism>
<dbReference type="InterPro" id="IPR013155">
    <property type="entry name" value="M/V/L/I-tRNA-synth_anticd-bd"/>
</dbReference>
<evidence type="ECO:0000259" key="9">
    <source>
        <dbReference type="Pfam" id="PF08264"/>
    </source>
</evidence>
<dbReference type="AlphaFoldDB" id="L8X2C2"/>
<dbReference type="SUPFAM" id="SSF52374">
    <property type="entry name" value="Nucleotidylyl transferase"/>
    <property type="match status" value="1"/>
</dbReference>
<evidence type="ECO:0000313" key="11">
    <source>
        <dbReference type="Proteomes" id="UP000011668"/>
    </source>
</evidence>
<dbReference type="Gene3D" id="1.10.10.830">
    <property type="entry name" value="Ile-tRNA synthetase CP2 domain-like"/>
    <property type="match status" value="1"/>
</dbReference>
<dbReference type="Pfam" id="PF08264">
    <property type="entry name" value="Anticodon_1"/>
    <property type="match status" value="1"/>
</dbReference>
<keyword evidence="4" id="KW-0067">ATP-binding</keyword>
<dbReference type="InterPro" id="IPR050081">
    <property type="entry name" value="Ile-tRNA_ligase"/>
</dbReference>
<evidence type="ECO:0000256" key="2">
    <source>
        <dbReference type="ARBA" id="ARBA00022598"/>
    </source>
</evidence>
<sequence length="905" mass="100463">MALPSHLPLLATLRIACARCRLDLCRNLYSSARFNSTQASGKNSFANTLLLPKTSFPLWAEPSQREVPYRKKTTADLYEWQNRDQAQTFVLHDGPPYANGSLHCDARTIPAAKIRSAAREVALREMEKQKNEFQEFGIMADWSSDGCYRTLGEQRMRMSESLITRHHRPVYWSPSSISALAEAELTYVDDHRSQAVHVAFPIQSCSPALQKILPANGGLPSLMIWTTTPWTVPSNMAVAVNAEIDYSIAICQDGRSFIVAASRAEELVNTGVLGEDPVFVTQTITGAELAGTTYKSPFGMAQSPVFTAKHVTADSGTGLVHTAPAHGPEDYAVWRGTKHEGDILCPVDNEGKFTDAVGDEWARLVGKEVLGDGNIEVIRILKEQGLLVKKETIRHRYPYDWKSKKYHRATSQWFTNLDKIKDKALEALKDVKFYPEASRSRLEAFVRERSEWCISRQRTWGVPIPALYDSVTDEALLTSESLEHIIGVLSEKGVNHWWDGPVEDFIPPSERASARTWKKGADTIDVWFDSGSSWSLIRDLGLRNGVYADVCLEGSDQHRGWFQSLLLTAVSCAKDEKPRAPYGTLITHGFILDAKGKKMSKSLGNVISPMSIIHGGKDKKKEPAYGADVLRLWAATVEYGKDVSLSPTVLTQAAETLRKIRNSARFVLGNIGSAETRNPASFEHQDLGLLERYVLHELHGLEKGALEAYSTYNFQKIVHSVSAFTNNILSSFYFDIMKDTLYADSPSGPNRQKAIGVMLEVIWRKCSGSIVAPILPHLAEEVYAGGACIRGIVLESLERIRLLRSALEACVDIKVPGNGPIASILQREKTLASLFIVSGVTLGDEIEVEHPWSHADRQIIIGQSSQAIRPSLGSKCPRCWKWTANHSKSAQNDVERLCGRCQDTI</sequence>
<evidence type="ECO:0000256" key="1">
    <source>
        <dbReference type="ARBA" id="ARBA00013165"/>
    </source>
</evidence>
<dbReference type="InterPro" id="IPR009008">
    <property type="entry name" value="Val/Leu/Ile-tRNA-synth_edit"/>
</dbReference>
<dbReference type="Gene3D" id="3.40.50.620">
    <property type="entry name" value="HUPs"/>
    <property type="match status" value="2"/>
</dbReference>
<dbReference type="InterPro" id="IPR002301">
    <property type="entry name" value="Ile-tRNA-ligase"/>
</dbReference>
<dbReference type="EC" id="6.1.1.5" evidence="1"/>
<evidence type="ECO:0000259" key="8">
    <source>
        <dbReference type="Pfam" id="PF00133"/>
    </source>
</evidence>
<gene>
    <name evidence="10" type="ORF">AG1IA_01613</name>
</gene>
<dbReference type="GO" id="GO:0006428">
    <property type="term" value="P:isoleucyl-tRNA aminoacylation"/>
    <property type="evidence" value="ECO:0007669"/>
    <property type="project" value="InterPro"/>
</dbReference>
<dbReference type="STRING" id="983506.L8X2C2"/>
<dbReference type="InterPro" id="IPR033708">
    <property type="entry name" value="Anticodon_Ile_BEm"/>
</dbReference>
<dbReference type="Pfam" id="PF00133">
    <property type="entry name" value="tRNA-synt_1"/>
    <property type="match status" value="1"/>
</dbReference>
<dbReference type="OMA" id="PVYWGTE"/>